<sequence length="120" mass="12996">MVEDDSGEIESGVLAAKTFLQEIKRIVKAGRDNDGGEFDITAIVDLLESDQFASDLRLRRGFALVIADALGSAVDRGLDSSTLNPQERLDALANSFQGQESVLADLDLPRVQGKVRCRTC</sequence>
<dbReference type="AlphaFoldDB" id="A0A848INL7"/>
<keyword evidence="2" id="KW-1185">Reference proteome</keyword>
<organism evidence="1 2">
    <name type="scientific">Paraburkholderia polaris</name>
    <dbReference type="NCBI Taxonomy" id="2728848"/>
    <lineage>
        <taxon>Bacteria</taxon>
        <taxon>Pseudomonadati</taxon>
        <taxon>Pseudomonadota</taxon>
        <taxon>Betaproteobacteria</taxon>
        <taxon>Burkholderiales</taxon>
        <taxon>Burkholderiaceae</taxon>
        <taxon>Paraburkholderia</taxon>
    </lineage>
</organism>
<evidence type="ECO:0000313" key="1">
    <source>
        <dbReference type="EMBL" id="NMM03371.1"/>
    </source>
</evidence>
<accession>A0A848INL7</accession>
<gene>
    <name evidence="1" type="ORF">HHL24_36440</name>
</gene>
<dbReference type="Proteomes" id="UP000544134">
    <property type="component" value="Unassembled WGS sequence"/>
</dbReference>
<evidence type="ECO:0000313" key="2">
    <source>
        <dbReference type="Proteomes" id="UP000544134"/>
    </source>
</evidence>
<reference evidence="1 2" key="1">
    <citation type="submission" date="2020-04" db="EMBL/GenBank/DDBJ databases">
        <title>Paraburkholderia sp. RP-4-7 isolated from soil.</title>
        <authorList>
            <person name="Dahal R.H."/>
        </authorList>
    </citation>
    <scope>NUCLEOTIDE SEQUENCE [LARGE SCALE GENOMIC DNA]</scope>
    <source>
        <strain evidence="1 2">RP-4-7</strain>
    </source>
</reference>
<dbReference type="RefSeq" id="WP_169490119.1">
    <property type="nucleotide sequence ID" value="NZ_JABBGJ010000052.1"/>
</dbReference>
<comment type="caution">
    <text evidence="1">The sequence shown here is derived from an EMBL/GenBank/DDBJ whole genome shotgun (WGS) entry which is preliminary data.</text>
</comment>
<dbReference type="EMBL" id="JABBGJ010000052">
    <property type="protein sequence ID" value="NMM03371.1"/>
    <property type="molecule type" value="Genomic_DNA"/>
</dbReference>
<protein>
    <submittedName>
        <fullName evidence="1">Uncharacterized protein</fullName>
    </submittedName>
</protein>
<name>A0A848INL7_9BURK</name>
<proteinExistence type="predicted"/>